<reference evidence="1" key="1">
    <citation type="submission" date="2020-04" db="EMBL/GenBank/DDBJ databases">
        <authorList>
            <person name="Chiriac C."/>
            <person name="Salcher M."/>
            <person name="Ghai R."/>
            <person name="Kavagutti S V."/>
        </authorList>
    </citation>
    <scope>NUCLEOTIDE SEQUENCE</scope>
</reference>
<accession>A0A6J5KM18</accession>
<protein>
    <submittedName>
        <fullName evidence="1">Uncharacterized protein</fullName>
    </submittedName>
</protein>
<dbReference type="EMBL" id="LR796140">
    <property type="protein sequence ID" value="CAB4121259.1"/>
    <property type="molecule type" value="Genomic_DNA"/>
</dbReference>
<evidence type="ECO:0000313" key="1">
    <source>
        <dbReference type="EMBL" id="CAB4121259.1"/>
    </source>
</evidence>
<organism evidence="1">
    <name type="scientific">uncultured Caudovirales phage</name>
    <dbReference type="NCBI Taxonomy" id="2100421"/>
    <lineage>
        <taxon>Viruses</taxon>
        <taxon>Duplodnaviria</taxon>
        <taxon>Heunggongvirae</taxon>
        <taxon>Uroviricota</taxon>
        <taxon>Caudoviricetes</taxon>
        <taxon>Peduoviridae</taxon>
        <taxon>Maltschvirus</taxon>
        <taxon>Maltschvirus maltsch</taxon>
    </lineage>
</organism>
<sequence>MVNKFELTDEQKQTELVDLIELEKKYKESMKLNEEMWSDQDLNHEVGYKPEGYKSFIQELYDKHKSDK</sequence>
<proteinExistence type="predicted"/>
<gene>
    <name evidence="1" type="ORF">UFOVP9_43</name>
</gene>
<name>A0A6J5KM18_9CAUD</name>